<name>A0A933GMU2_UNCTE</name>
<dbReference type="InterPro" id="IPR003141">
    <property type="entry name" value="Pol/His_phosphatase_N"/>
</dbReference>
<dbReference type="SMART" id="SM00481">
    <property type="entry name" value="POLIIIAc"/>
    <property type="match status" value="1"/>
</dbReference>
<evidence type="ECO:0000313" key="3">
    <source>
        <dbReference type="Proteomes" id="UP000772181"/>
    </source>
</evidence>
<dbReference type="GO" id="GO:0004534">
    <property type="term" value="F:5'-3' RNA exonuclease activity"/>
    <property type="evidence" value="ECO:0007669"/>
    <property type="project" value="TreeGrafter"/>
</dbReference>
<organism evidence="2 3">
    <name type="scientific">Tectimicrobiota bacterium</name>
    <dbReference type="NCBI Taxonomy" id="2528274"/>
    <lineage>
        <taxon>Bacteria</taxon>
        <taxon>Pseudomonadati</taxon>
        <taxon>Nitrospinota/Tectimicrobiota group</taxon>
        <taxon>Candidatus Tectimicrobiota</taxon>
    </lineage>
</organism>
<reference evidence="2" key="1">
    <citation type="submission" date="2020-07" db="EMBL/GenBank/DDBJ databases">
        <title>Huge and variable diversity of episymbiotic CPR bacteria and DPANN archaea in groundwater ecosystems.</title>
        <authorList>
            <person name="He C.Y."/>
            <person name="Keren R."/>
            <person name="Whittaker M."/>
            <person name="Farag I.F."/>
            <person name="Doudna J."/>
            <person name="Cate J.H.D."/>
            <person name="Banfield J.F."/>
        </authorList>
    </citation>
    <scope>NUCLEOTIDE SEQUENCE</scope>
    <source>
        <strain evidence="2">NC_groundwater_1482_Ag_S-0.65um_47_24</strain>
    </source>
</reference>
<gene>
    <name evidence="2" type="ORF">HY730_04530</name>
</gene>
<dbReference type="EMBL" id="JACQWF010000207">
    <property type="protein sequence ID" value="MBI4595629.1"/>
    <property type="molecule type" value="Genomic_DNA"/>
</dbReference>
<accession>A0A933GMU2</accession>
<dbReference type="CDD" id="cd07432">
    <property type="entry name" value="PHP_HisPPase"/>
    <property type="match status" value="1"/>
</dbReference>
<dbReference type="GO" id="GO:0035312">
    <property type="term" value="F:5'-3' DNA exonuclease activity"/>
    <property type="evidence" value="ECO:0007669"/>
    <property type="project" value="TreeGrafter"/>
</dbReference>
<dbReference type="NCBIfam" id="NF038032">
    <property type="entry name" value="CehA_McbA_metalo"/>
    <property type="match status" value="1"/>
</dbReference>
<dbReference type="Proteomes" id="UP000772181">
    <property type="component" value="Unassembled WGS sequence"/>
</dbReference>
<evidence type="ECO:0000313" key="2">
    <source>
        <dbReference type="EMBL" id="MBI4595629.1"/>
    </source>
</evidence>
<sequence>MLIDLHIHTIYGSSCSVLNPNDLIHQAKLSGLQGGCLTEHNEAWRPDKLKELVNGHGEDFVLINGMEVHTDLGHILVFGLPSYVEGINKAERLRKIADQEGGVLIAAHPFRSELSAYYNFNLHSREVELPISIEEACQHPIFQLVDAMEVVNGGSTWEEMDFCLEISRRINKAGTGGSDAHSIHGLGCCATSFSQVIKTPEDMISAIKSGQFQATDRRLNVPRFRSLPLYYDEVI</sequence>
<dbReference type="InterPro" id="IPR052018">
    <property type="entry name" value="PHP_domain"/>
</dbReference>
<dbReference type="Pfam" id="PF13263">
    <property type="entry name" value="PHP_C"/>
    <property type="match status" value="1"/>
</dbReference>
<proteinExistence type="predicted"/>
<dbReference type="Gene3D" id="3.20.20.140">
    <property type="entry name" value="Metal-dependent hydrolases"/>
    <property type="match status" value="1"/>
</dbReference>
<protein>
    <submittedName>
        <fullName evidence="2">PHP domain-containing protein</fullName>
    </submittedName>
</protein>
<dbReference type="PANTHER" id="PTHR42924:SF3">
    <property type="entry name" value="POLYMERASE_HISTIDINOL PHOSPHATASE N-TERMINAL DOMAIN-CONTAINING PROTEIN"/>
    <property type="match status" value="1"/>
</dbReference>
<dbReference type="AlphaFoldDB" id="A0A933GMU2"/>
<dbReference type="SUPFAM" id="SSF89550">
    <property type="entry name" value="PHP domain-like"/>
    <property type="match status" value="1"/>
</dbReference>
<dbReference type="InterPro" id="IPR016195">
    <property type="entry name" value="Pol/histidinol_Pase-like"/>
</dbReference>
<dbReference type="PANTHER" id="PTHR42924">
    <property type="entry name" value="EXONUCLEASE"/>
    <property type="match status" value="1"/>
</dbReference>
<feature type="domain" description="Polymerase/histidinol phosphatase N-terminal" evidence="1">
    <location>
        <begin position="3"/>
        <end position="72"/>
    </location>
</feature>
<comment type="caution">
    <text evidence="2">The sequence shown here is derived from an EMBL/GenBank/DDBJ whole genome shotgun (WGS) entry which is preliminary data.</text>
</comment>
<evidence type="ECO:0000259" key="1">
    <source>
        <dbReference type="SMART" id="SM00481"/>
    </source>
</evidence>